<dbReference type="CDD" id="cd14066">
    <property type="entry name" value="STKc_IRAK"/>
    <property type="match status" value="1"/>
</dbReference>
<dbReference type="Gene3D" id="1.10.510.10">
    <property type="entry name" value="Transferase(Phosphotransferase) domain 1"/>
    <property type="match status" value="1"/>
</dbReference>
<evidence type="ECO:0000256" key="5">
    <source>
        <dbReference type="ARBA" id="ARBA00022679"/>
    </source>
</evidence>
<keyword evidence="13 17" id="KW-0472">Membrane</keyword>
<dbReference type="FunFam" id="3.30.200.20:FF:000394">
    <property type="entry name" value="Leucine-rich repeat receptor-like protein kinase"/>
    <property type="match status" value="1"/>
</dbReference>
<evidence type="ECO:0000256" key="13">
    <source>
        <dbReference type="ARBA" id="ARBA00023136"/>
    </source>
</evidence>
<dbReference type="EMBL" id="MH176271">
    <property type="protein sequence ID" value="QAS62453.1"/>
    <property type="molecule type" value="mRNA"/>
</dbReference>
<comment type="subcellular location">
    <subcellularLocation>
        <location evidence="1">Membrane</location>
        <topology evidence="1">Single-pass membrane protein</topology>
    </subcellularLocation>
</comment>
<evidence type="ECO:0000256" key="2">
    <source>
        <dbReference type="ARBA" id="ARBA00022527"/>
    </source>
</evidence>
<evidence type="ECO:0000256" key="3">
    <source>
        <dbReference type="ARBA" id="ARBA00022553"/>
    </source>
</evidence>
<dbReference type="SUPFAM" id="SSF56112">
    <property type="entry name" value="Protein kinase-like (PK-like)"/>
    <property type="match status" value="1"/>
</dbReference>
<dbReference type="GO" id="GO:0016020">
    <property type="term" value="C:membrane"/>
    <property type="evidence" value="ECO:0007669"/>
    <property type="project" value="UniProtKB-SubCell"/>
</dbReference>
<evidence type="ECO:0000256" key="17">
    <source>
        <dbReference type="SAM" id="Phobius"/>
    </source>
</evidence>
<keyword evidence="9 15" id="KW-0547">Nucleotide-binding</keyword>
<evidence type="ECO:0000259" key="18">
    <source>
        <dbReference type="PROSITE" id="PS50011"/>
    </source>
</evidence>
<dbReference type="GO" id="GO:0005524">
    <property type="term" value="F:ATP binding"/>
    <property type="evidence" value="ECO:0007669"/>
    <property type="project" value="UniProtKB-UniRule"/>
</dbReference>
<protein>
    <submittedName>
        <fullName evidence="19">Leucine-rich repeat receptor-like protein kinase</fullName>
    </submittedName>
</protein>
<dbReference type="SMART" id="SM00220">
    <property type="entry name" value="S_TKc"/>
    <property type="match status" value="1"/>
</dbReference>
<evidence type="ECO:0000256" key="8">
    <source>
        <dbReference type="ARBA" id="ARBA00022737"/>
    </source>
</evidence>
<dbReference type="InterPro" id="IPR001611">
    <property type="entry name" value="Leu-rich_rpt"/>
</dbReference>
<evidence type="ECO:0000256" key="6">
    <source>
        <dbReference type="ARBA" id="ARBA00022692"/>
    </source>
</evidence>
<keyword evidence="8" id="KW-0677">Repeat</keyword>
<feature type="binding site" evidence="15">
    <location>
        <position position="221"/>
    </location>
    <ligand>
        <name>ATP</name>
        <dbReference type="ChEBI" id="CHEBI:30616"/>
    </ligand>
</feature>
<dbReference type="PROSITE" id="PS00108">
    <property type="entry name" value="PROTEIN_KINASE_ST"/>
    <property type="match status" value="1"/>
</dbReference>
<dbReference type="Gene3D" id="3.80.10.10">
    <property type="entry name" value="Ribonuclease Inhibitor"/>
    <property type="match status" value="1"/>
</dbReference>
<feature type="transmembrane region" description="Helical" evidence="17">
    <location>
        <begin position="127"/>
        <end position="150"/>
    </location>
</feature>
<keyword evidence="10 19" id="KW-0418">Kinase</keyword>
<dbReference type="InterPro" id="IPR011009">
    <property type="entry name" value="Kinase-like_dom_sf"/>
</dbReference>
<dbReference type="SUPFAM" id="SSF52058">
    <property type="entry name" value="L domain-like"/>
    <property type="match status" value="1"/>
</dbReference>
<keyword evidence="2 16" id="KW-0723">Serine/threonine-protein kinase</keyword>
<evidence type="ECO:0000256" key="7">
    <source>
        <dbReference type="ARBA" id="ARBA00022729"/>
    </source>
</evidence>
<dbReference type="Gene3D" id="3.30.200.20">
    <property type="entry name" value="Phosphorylase Kinase, domain 1"/>
    <property type="match status" value="1"/>
</dbReference>
<keyword evidence="6 17" id="KW-0812">Transmembrane</keyword>
<dbReference type="InterPro" id="IPR017441">
    <property type="entry name" value="Protein_kinase_ATP_BS"/>
</dbReference>
<evidence type="ECO:0000256" key="4">
    <source>
        <dbReference type="ARBA" id="ARBA00022614"/>
    </source>
</evidence>
<keyword evidence="4" id="KW-0433">Leucine-rich repeat</keyword>
<name>A0A410N659_9MAGN</name>
<evidence type="ECO:0000256" key="10">
    <source>
        <dbReference type="ARBA" id="ARBA00022777"/>
    </source>
</evidence>
<keyword evidence="7" id="KW-0732">Signal</keyword>
<keyword evidence="14 19" id="KW-0675">Receptor</keyword>
<dbReference type="Pfam" id="PF13855">
    <property type="entry name" value="LRR_8"/>
    <property type="match status" value="1"/>
</dbReference>
<keyword evidence="12 17" id="KW-1133">Transmembrane helix</keyword>
<evidence type="ECO:0000256" key="14">
    <source>
        <dbReference type="ARBA" id="ARBA00023170"/>
    </source>
</evidence>
<keyword evidence="3" id="KW-0597">Phosphoprotein</keyword>
<dbReference type="FunFam" id="3.80.10.10:FF:000129">
    <property type="entry name" value="Leucine-rich repeat receptor-like kinase"/>
    <property type="match status" value="1"/>
</dbReference>
<evidence type="ECO:0000256" key="12">
    <source>
        <dbReference type="ARBA" id="ARBA00022989"/>
    </source>
</evidence>
<dbReference type="PROSITE" id="PS00107">
    <property type="entry name" value="PROTEIN_KINASE_ATP"/>
    <property type="match status" value="1"/>
</dbReference>
<reference evidence="19" key="1">
    <citation type="submission" date="2018-04" db="EMBL/GenBank/DDBJ databases">
        <title>Genome-wide analysis of LRR-RLK.</title>
        <authorList>
            <person name="Liu M."/>
        </authorList>
    </citation>
    <scope>NUCLEOTIDE SEQUENCE</scope>
</reference>
<keyword evidence="11 15" id="KW-0067">ATP-binding</keyword>
<dbReference type="InterPro" id="IPR008271">
    <property type="entry name" value="Ser/Thr_kinase_AS"/>
</dbReference>
<evidence type="ECO:0000256" key="1">
    <source>
        <dbReference type="ARBA" id="ARBA00004167"/>
    </source>
</evidence>
<dbReference type="AlphaFoldDB" id="A0A410N659"/>
<dbReference type="InterPro" id="IPR032675">
    <property type="entry name" value="LRR_dom_sf"/>
</dbReference>
<feature type="domain" description="Protein kinase" evidence="18">
    <location>
        <begin position="194"/>
        <end position="470"/>
    </location>
</feature>
<comment type="similarity">
    <text evidence="16">Belongs to the protein kinase superfamily.</text>
</comment>
<evidence type="ECO:0000313" key="19">
    <source>
        <dbReference type="EMBL" id="QAS62453.1"/>
    </source>
</evidence>
<dbReference type="PANTHER" id="PTHR45631">
    <property type="entry name" value="OS07G0107800 PROTEIN-RELATED"/>
    <property type="match status" value="1"/>
</dbReference>
<dbReference type="PANTHER" id="PTHR45631:SF202">
    <property type="entry name" value="SENESCENCE-INDUCED RECEPTOR-LIKE SERINE_THREONINE-PROTEIN KINASE"/>
    <property type="match status" value="1"/>
</dbReference>
<keyword evidence="5" id="KW-0808">Transferase</keyword>
<accession>A0A410N659</accession>
<organism evidence="19">
    <name type="scientific">Sedum alfredii</name>
    <dbReference type="NCBI Taxonomy" id="439688"/>
    <lineage>
        <taxon>Eukaryota</taxon>
        <taxon>Viridiplantae</taxon>
        <taxon>Streptophyta</taxon>
        <taxon>Embryophyta</taxon>
        <taxon>Tracheophyta</taxon>
        <taxon>Spermatophyta</taxon>
        <taxon>Magnoliopsida</taxon>
        <taxon>eudicotyledons</taxon>
        <taxon>Gunneridae</taxon>
        <taxon>Pentapetalae</taxon>
        <taxon>Saxifragales</taxon>
        <taxon>Crassulaceae</taxon>
        <taxon>Sedum</taxon>
    </lineage>
</organism>
<dbReference type="PROSITE" id="PS50011">
    <property type="entry name" value="PROTEIN_KINASE_DOM"/>
    <property type="match status" value="1"/>
</dbReference>
<dbReference type="FunFam" id="1.10.510.10:FF:000146">
    <property type="entry name" value="LRR receptor-like serine/threonine-protein kinase IOS1"/>
    <property type="match status" value="1"/>
</dbReference>
<proteinExistence type="evidence at transcript level"/>
<dbReference type="InterPro" id="IPR000719">
    <property type="entry name" value="Prot_kinase_dom"/>
</dbReference>
<evidence type="ECO:0000256" key="15">
    <source>
        <dbReference type="PROSITE-ProRule" id="PRU10141"/>
    </source>
</evidence>
<dbReference type="Pfam" id="PF00069">
    <property type="entry name" value="Pkinase"/>
    <property type="match status" value="1"/>
</dbReference>
<evidence type="ECO:0000256" key="16">
    <source>
        <dbReference type="RuleBase" id="RU000304"/>
    </source>
</evidence>
<dbReference type="GO" id="GO:0004674">
    <property type="term" value="F:protein serine/threonine kinase activity"/>
    <property type="evidence" value="ECO:0007669"/>
    <property type="project" value="UniProtKB-KW"/>
</dbReference>
<evidence type="ECO:0000256" key="11">
    <source>
        <dbReference type="ARBA" id="ARBA00022840"/>
    </source>
</evidence>
<sequence>MNYTWQGVVCNFSANQPPRIISVNLSSSNLAGIISEHFYSLNLLQKLDLSNNSIHGTVPDFLGNMTSLKFLNLEGNNLSGALPEELIRRFKEGSLALYFGGNPNLCIGNCTEQGIKEHSVAKYKPNLIVLVSAHVGGAAILVLLFILIIFRKKLFKRKKELVYGIQNGEGTLSTMRLKSRNRRFNLYEILRVTNNFSRVIGKGGFGTVYHGVIDGSEVAVKMLSHSSSQGFKEFKAEAQILARVHHRNLTSLVGYCDEGDQLGLVYVFMANGNLASHIADGNPLYMTWEQRLRIALDASQGLEYLHSGCKPPIIHRDIKPTNILLDGNYQAKLSDFGLSKTFGNVVGDADYEPTGVVAGTHGYLDPEYCNSQKLSEKSDVFSYGVVLLEIITGQPVISKSRDEFHIAKWVSNLLNIQGDVKLIIDQRIQADEYDENSVWKAVELAMKCVSTTSDKRPTMSEVVIELNECLNMEKARTGKIDA</sequence>
<evidence type="ECO:0000256" key="9">
    <source>
        <dbReference type="ARBA" id="ARBA00022741"/>
    </source>
</evidence>